<dbReference type="SMART" id="SM00028">
    <property type="entry name" value="TPR"/>
    <property type="match status" value="8"/>
</dbReference>
<dbReference type="InterPro" id="IPR027417">
    <property type="entry name" value="P-loop_NTPase"/>
</dbReference>
<evidence type="ECO:0000256" key="1">
    <source>
        <dbReference type="SAM" id="Coils"/>
    </source>
</evidence>
<dbReference type="Pfam" id="PF13181">
    <property type="entry name" value="TPR_8"/>
    <property type="match status" value="1"/>
</dbReference>
<feature type="compositionally biased region" description="Gly residues" evidence="2">
    <location>
        <begin position="891"/>
        <end position="900"/>
    </location>
</feature>
<dbReference type="InterPro" id="IPR011990">
    <property type="entry name" value="TPR-like_helical_dom_sf"/>
</dbReference>
<protein>
    <recommendedName>
        <fullName evidence="5">Tetratricopeptide repeat protein</fullName>
    </recommendedName>
</protein>
<feature type="coiled-coil region" evidence="1">
    <location>
        <begin position="1030"/>
        <end position="1057"/>
    </location>
</feature>
<feature type="compositionally biased region" description="Low complexity" evidence="2">
    <location>
        <begin position="901"/>
        <end position="915"/>
    </location>
</feature>
<dbReference type="EMBL" id="BAAAQX010000043">
    <property type="protein sequence ID" value="GAA2214719.1"/>
    <property type="molecule type" value="Genomic_DNA"/>
</dbReference>
<accession>A0ABN3CYV0</accession>
<comment type="caution">
    <text evidence="3">The sequence shown here is derived from an EMBL/GenBank/DDBJ whole genome shotgun (WGS) entry which is preliminary data.</text>
</comment>
<sequence length="2099" mass="219903">MLTSGQVVAPCQVRPSWSGRWLTAEPVWRGRGGADVVLLRVSEAAWGELPGISHQRWARVAGGGSYRLRCVARGFAQAGERGGLRAAQTLSGLVSPPTGAVSKAMVVSVLSPDLDATPTSASPSPSPSSSPSPSPSPSSGLDVAPDPLWLGMSGAALLAEPAGQLVGVALPRSGGYAERRLDAVPVTALLRDARFRELAGVPPGPVETVSECDRSVALPALLVPAREPLPPDCPDWVLLMARHAVVPFLGRGEELDELRAWAAEPGPLSIAVLSGRGGTGKTRLAGELCVELTEAGWDAGFLPLEVVTRLLSGERVAAQVSGGRAEQQASGGRAVGGAAGEVVTLDAVRPTLVVVDRPEASSPVVGELVRRLAKHGHNARVRLLLVAREPGEAEWWRRLDTAAGGWLRRLNTTTVQLNARPLTLTERNEHARAAMKAFAPSRAALPTPPKLDDPEYGLPLHVHLAALLRLCDGDGEPGGAGGGGLIGRFLARERCQWGRVWPDDEEHLSEATAQQAVAVLTLTTPTPAELPGLLTAVPGLRSRVPGQASDVSPPDADVRDGTLTVARWLTHLFPTPPDQLRGGRPAPLGHDLVAEQLLAETEDLDALVLAVHDHEGRTVHHLVRLLDVLRLSAARKPVRAALWSLIASRLGKLAGEAVANPATGLGDALNAALLLFAGDRQLAEIVAALPIAARAPQAGLGCRALNVTLAELAIRHRRGSGGRLALAGALTWLSSALAAVGKVGEAVVAAAEAVETYAGAPPYEEAAGRAEALFGLGACLLLGGEAGGAFKPAQEAAARYRILAEEDPRFAEPARRAHYNVACALLELGRLGEAVEAFEAAGGSGEFASHVRGILAVLPESVMARRAGEVVAGVFGARTPPTATTATTRTGGEGEGGTGGKAAAETGPGARAGAEPGPGPGAGAGPGAEQRTAAFQSPGPLTSFEETAVDDALPDLAACLAAAATTAVKNTAATSRNVAHHLHRTATWLEANDRPAEARAPAAEAVARLRALAAEEPGLRAMLASAAAALSRLHARLEDLDAAVRSAAEAVRNLRALVTLEPDEHRPALTGRLLDLGELLLMDDRPDEALAPLQEAMTVAAERRTATHARGRRLLGLCLDELGRTADGLAHLEIAAELYDVLSLDDDSYLAHLDEARGRLESARQPDPPAAEPWLPSRSRSEEAAQPWLPFRSRPEEGAQPWLPSRSRPEEAVERAERRLAECREAVEGDDTPGIEQIHAYLSAQATLAQAWADAGRPGDGFALAMQAAELLQRHAGADRPHAIAVGMVAAALGRSLVGLGRYKEAIPHLLTAIESYEPHAAASAEFRTELARLMVLETLALSRAACPSDAEAAADRVVGLYERLVSERAEDPLALAGALRLQGGIRFARQSPDSALRSVTRALELVPSPSSVEERLLAATCLELAGLCLAELHERDTARDRLAEGTAAMGRIGTVPHDLVGVHLLALVRLAGIRVAEEGPGAGVALYAQVLGLRPVPGAPVLDDVVEELARFAGQPGVVVDGLVGPLTAFTEALEREVPLSSGAVETYGRYGRCLVRLGAGAAGVGDGASAVAVAELAVRVYRGLACVAPAFREALASALATLAALPDDRADAAGLAVYEQAIDLLTQHVAGERGDHGPHVTDERPARMLADTLHRYAAELLDRGRAVEALAHCERAADLCDELDDPALAAVTYAQLGSTLAALDRPQAALEAMAWSLAELDRAGETEHEPDHAGVAGHELRRPGEAGHEPNRPGEAGHGMPGGSDPRRVRAQAIQVKGRVLRTFGRDQEAMAHLVEALRLFTDLHEPLAAAETAALIADDLLAAGRPQEAAEYARTATTGHEPGTVKHALATQRLARCHMMLGELAAANTLVEGLIPLARRSPDDLTHRAILADSLAQSSELMPLLRLDGGAEAETRAREAIAIYDELLTTGMNAQALHTSRAGACLTLASALRMRDLAAEAILPLREAVAALERFSPGNPMQAGLLSRAMLMLGDALMEAGRALEAGLVFHRSTQVTRDELTRAVAHARLGFCQQELGRDDAADAALRVSADLLRELPVAEPDLLRDVLAGRLKLLEKAGRTHDAKAVEAELRRLS</sequence>
<feature type="compositionally biased region" description="Basic and acidic residues" evidence="2">
    <location>
        <begin position="1724"/>
        <end position="1754"/>
    </location>
</feature>
<feature type="compositionally biased region" description="Low complexity" evidence="2">
    <location>
        <begin position="878"/>
        <end position="890"/>
    </location>
</feature>
<dbReference type="Gene3D" id="1.25.40.10">
    <property type="entry name" value="Tetratricopeptide repeat domain"/>
    <property type="match status" value="6"/>
</dbReference>
<dbReference type="Proteomes" id="UP001499843">
    <property type="component" value="Unassembled WGS sequence"/>
</dbReference>
<keyword evidence="1" id="KW-0175">Coiled coil</keyword>
<keyword evidence="4" id="KW-1185">Reference proteome</keyword>
<feature type="region of interest" description="Disordered" evidence="2">
    <location>
        <begin position="1724"/>
        <end position="1769"/>
    </location>
</feature>
<reference evidence="3 4" key="1">
    <citation type="journal article" date="2019" name="Int. J. Syst. Evol. Microbiol.">
        <title>The Global Catalogue of Microorganisms (GCM) 10K type strain sequencing project: providing services to taxonomists for standard genome sequencing and annotation.</title>
        <authorList>
            <consortium name="The Broad Institute Genomics Platform"/>
            <consortium name="The Broad Institute Genome Sequencing Center for Infectious Disease"/>
            <person name="Wu L."/>
            <person name="Ma J."/>
        </authorList>
    </citation>
    <scope>NUCLEOTIDE SEQUENCE [LARGE SCALE GENOMIC DNA]</scope>
    <source>
        <strain evidence="3 4">JCM 16114</strain>
    </source>
</reference>
<evidence type="ECO:0008006" key="5">
    <source>
        <dbReference type="Google" id="ProtNLM"/>
    </source>
</evidence>
<dbReference type="SUPFAM" id="SSF52540">
    <property type="entry name" value="P-loop containing nucleoside triphosphate hydrolases"/>
    <property type="match status" value="1"/>
</dbReference>
<evidence type="ECO:0000313" key="3">
    <source>
        <dbReference type="EMBL" id="GAA2214719.1"/>
    </source>
</evidence>
<dbReference type="InterPro" id="IPR019734">
    <property type="entry name" value="TPR_rpt"/>
</dbReference>
<dbReference type="SUPFAM" id="SSF48452">
    <property type="entry name" value="TPR-like"/>
    <property type="match status" value="4"/>
</dbReference>
<name>A0ABN3CYV0_9ACTN</name>
<proteinExistence type="predicted"/>
<gene>
    <name evidence="3" type="ORF">GCM10009850_101840</name>
</gene>
<feature type="region of interest" description="Disordered" evidence="2">
    <location>
        <begin position="115"/>
        <end position="145"/>
    </location>
</feature>
<evidence type="ECO:0000313" key="4">
    <source>
        <dbReference type="Proteomes" id="UP001499843"/>
    </source>
</evidence>
<feature type="region of interest" description="Disordered" evidence="2">
    <location>
        <begin position="1160"/>
        <end position="1214"/>
    </location>
</feature>
<evidence type="ECO:0000256" key="2">
    <source>
        <dbReference type="SAM" id="MobiDB-lite"/>
    </source>
</evidence>
<feature type="region of interest" description="Disordered" evidence="2">
    <location>
        <begin position="878"/>
        <end position="942"/>
    </location>
</feature>
<organism evidence="3 4">
    <name type="scientific">Nonomuraea monospora</name>
    <dbReference type="NCBI Taxonomy" id="568818"/>
    <lineage>
        <taxon>Bacteria</taxon>
        <taxon>Bacillati</taxon>
        <taxon>Actinomycetota</taxon>
        <taxon>Actinomycetes</taxon>
        <taxon>Streptosporangiales</taxon>
        <taxon>Streptosporangiaceae</taxon>
        <taxon>Nonomuraea</taxon>
    </lineage>
</organism>
<feature type="compositionally biased region" description="Pro residues" evidence="2">
    <location>
        <begin position="124"/>
        <end position="136"/>
    </location>
</feature>